<feature type="transmembrane region" description="Helical" evidence="5">
    <location>
        <begin position="328"/>
        <end position="350"/>
    </location>
</feature>
<reference evidence="7 8" key="1">
    <citation type="submission" date="2020-08" db="EMBL/GenBank/DDBJ databases">
        <title>Genomic Encyclopedia of Type Strains, Phase IV (KMG-IV): sequencing the most valuable type-strain genomes for metagenomic binning, comparative biology and taxonomic classification.</title>
        <authorList>
            <person name="Goeker M."/>
        </authorList>
    </citation>
    <scope>NUCLEOTIDE SEQUENCE [LARGE SCALE GENOMIC DNA]</scope>
    <source>
        <strain evidence="7 8">DSM 29568</strain>
    </source>
</reference>
<name>A0A840EGM6_9FLAO</name>
<comment type="subcellular location">
    <subcellularLocation>
        <location evidence="1">Membrane</location>
        <topology evidence="1">Multi-pass membrane protein</topology>
    </subcellularLocation>
</comment>
<keyword evidence="3 5" id="KW-1133">Transmembrane helix</keyword>
<comment type="caution">
    <text evidence="7">The sequence shown here is derived from an EMBL/GenBank/DDBJ whole genome shotgun (WGS) entry which is preliminary data.</text>
</comment>
<dbReference type="PANTHER" id="PTHR37422:SF13">
    <property type="entry name" value="LIPOPOLYSACCHARIDE BIOSYNTHESIS PROTEIN PA4999-RELATED"/>
    <property type="match status" value="1"/>
</dbReference>
<evidence type="ECO:0000313" key="7">
    <source>
        <dbReference type="EMBL" id="MBB4118412.1"/>
    </source>
</evidence>
<evidence type="ECO:0000256" key="5">
    <source>
        <dbReference type="SAM" id="Phobius"/>
    </source>
</evidence>
<feature type="transmembrane region" description="Helical" evidence="5">
    <location>
        <begin position="231"/>
        <end position="252"/>
    </location>
</feature>
<feature type="transmembrane region" description="Helical" evidence="5">
    <location>
        <begin position="378"/>
        <end position="395"/>
    </location>
</feature>
<dbReference type="RefSeq" id="WP_183476464.1">
    <property type="nucleotide sequence ID" value="NZ_JACIFO010000002.1"/>
</dbReference>
<feature type="transmembrane region" description="Helical" evidence="5">
    <location>
        <begin position="186"/>
        <end position="219"/>
    </location>
</feature>
<keyword evidence="8" id="KW-1185">Reference proteome</keyword>
<accession>A0A840EGM6</accession>
<feature type="transmembrane region" description="Helical" evidence="5">
    <location>
        <begin position="58"/>
        <end position="77"/>
    </location>
</feature>
<feature type="transmembrane region" description="Helical" evidence="5">
    <location>
        <begin position="357"/>
        <end position="372"/>
    </location>
</feature>
<feature type="transmembrane region" description="Helical" evidence="5">
    <location>
        <begin position="159"/>
        <end position="180"/>
    </location>
</feature>
<keyword evidence="2 5" id="KW-0812">Transmembrane</keyword>
<evidence type="ECO:0000256" key="2">
    <source>
        <dbReference type="ARBA" id="ARBA00022692"/>
    </source>
</evidence>
<dbReference type="GO" id="GO:0016020">
    <property type="term" value="C:membrane"/>
    <property type="evidence" value="ECO:0007669"/>
    <property type="project" value="UniProtKB-SubCell"/>
</dbReference>
<dbReference type="PANTHER" id="PTHR37422">
    <property type="entry name" value="TEICHURONIC ACID BIOSYNTHESIS PROTEIN TUAE"/>
    <property type="match status" value="1"/>
</dbReference>
<evidence type="ECO:0000256" key="1">
    <source>
        <dbReference type="ARBA" id="ARBA00004141"/>
    </source>
</evidence>
<gene>
    <name evidence="7" type="ORF">GGR32_000686</name>
</gene>
<keyword evidence="7" id="KW-0436">Ligase</keyword>
<evidence type="ECO:0000256" key="3">
    <source>
        <dbReference type="ARBA" id="ARBA00022989"/>
    </source>
</evidence>
<proteinExistence type="predicted"/>
<dbReference type="GO" id="GO:0016874">
    <property type="term" value="F:ligase activity"/>
    <property type="evidence" value="ECO:0007669"/>
    <property type="project" value="UniProtKB-KW"/>
</dbReference>
<evidence type="ECO:0000256" key="4">
    <source>
        <dbReference type="ARBA" id="ARBA00023136"/>
    </source>
</evidence>
<protein>
    <submittedName>
        <fullName evidence="7">O-antigen ligase</fullName>
    </submittedName>
</protein>
<feature type="transmembrane region" description="Helical" evidence="5">
    <location>
        <begin position="118"/>
        <end position="138"/>
    </location>
</feature>
<dbReference type="Proteomes" id="UP000553034">
    <property type="component" value="Unassembled WGS sequence"/>
</dbReference>
<sequence>MEINKLKQHFFNWSLAMVFITLPMPKYSLSTQAFIVLCIAWLLQSSFKEKALTIKKNLASLGLLSGLYIVLILGMLYTQNTSHGLEQLKDKLPLLLLPFIMATNQENLLKNKYNFVKIFSISVVLMAVFAFLKASYMYTQGLGSYFVYDKLALLLDKHTTYYSLYCVIALVYFVYDMLYLKRTNKFLSLLGIVVLLVFIYLLSARIAILALLLVAIYFIKIQITQKRQKVFLSLIVITALLSTLLFSSNYVARFESISENPDKITENNELNTRLVHWKSALETLKPINYLIGKGTGDGKENLYNQYLKNDFLVGYKNKYNTHNEYIELLLSNGFIGVFSYIILLLTALVYAIRMNDIFGILIVLLFFMYGITESILERQSGILIVALLCSIIHFSNKKKLEINN</sequence>
<dbReference type="AlphaFoldDB" id="A0A840EGM6"/>
<evidence type="ECO:0000313" key="8">
    <source>
        <dbReference type="Proteomes" id="UP000553034"/>
    </source>
</evidence>
<evidence type="ECO:0000259" key="6">
    <source>
        <dbReference type="Pfam" id="PF04932"/>
    </source>
</evidence>
<feature type="domain" description="O-antigen ligase-related" evidence="6">
    <location>
        <begin position="191"/>
        <end position="341"/>
    </location>
</feature>
<dbReference type="Pfam" id="PF04932">
    <property type="entry name" value="Wzy_C"/>
    <property type="match status" value="1"/>
</dbReference>
<organism evidence="7 8">
    <name type="scientific">Mesonia hippocampi</name>
    <dbReference type="NCBI Taxonomy" id="1628250"/>
    <lineage>
        <taxon>Bacteria</taxon>
        <taxon>Pseudomonadati</taxon>
        <taxon>Bacteroidota</taxon>
        <taxon>Flavobacteriia</taxon>
        <taxon>Flavobacteriales</taxon>
        <taxon>Flavobacteriaceae</taxon>
        <taxon>Mesonia</taxon>
    </lineage>
</organism>
<dbReference type="InterPro" id="IPR007016">
    <property type="entry name" value="O-antigen_ligase-rel_domated"/>
</dbReference>
<keyword evidence="4 5" id="KW-0472">Membrane</keyword>
<dbReference type="EMBL" id="JACIFO010000002">
    <property type="protein sequence ID" value="MBB4118412.1"/>
    <property type="molecule type" value="Genomic_DNA"/>
</dbReference>
<dbReference type="InterPro" id="IPR051533">
    <property type="entry name" value="WaaL-like"/>
</dbReference>